<proteinExistence type="inferred from homology"/>
<reference evidence="6 7" key="1">
    <citation type="submission" date="2019-09" db="EMBL/GenBank/DDBJ databases">
        <title>Nocardioides panacisoli sp. nov., isolated from the soil of a ginseng field.</title>
        <authorList>
            <person name="Cho C."/>
        </authorList>
    </citation>
    <scope>NUCLEOTIDE SEQUENCE [LARGE SCALE GENOMIC DNA]</scope>
    <source>
        <strain evidence="6 7">BN140041</strain>
    </source>
</reference>
<keyword evidence="3 6" id="KW-0378">Hydrolase</keyword>
<evidence type="ECO:0000259" key="5">
    <source>
        <dbReference type="Pfam" id="PF08386"/>
    </source>
</evidence>
<evidence type="ECO:0000256" key="1">
    <source>
        <dbReference type="ARBA" id="ARBA00010088"/>
    </source>
</evidence>
<evidence type="ECO:0000256" key="4">
    <source>
        <dbReference type="SAM" id="MobiDB-lite"/>
    </source>
</evidence>
<reference evidence="6 7" key="2">
    <citation type="submission" date="2019-09" db="EMBL/GenBank/DDBJ databases">
        <authorList>
            <person name="Jin C."/>
        </authorList>
    </citation>
    <scope>NUCLEOTIDE SEQUENCE [LARGE SCALE GENOMIC DNA]</scope>
    <source>
        <strain evidence="6 7">BN140041</strain>
    </source>
</reference>
<organism evidence="6 7">
    <name type="scientific">Nocardioides antri</name>
    <dbReference type="NCBI Taxonomy" id="2607659"/>
    <lineage>
        <taxon>Bacteria</taxon>
        <taxon>Bacillati</taxon>
        <taxon>Actinomycetota</taxon>
        <taxon>Actinomycetes</taxon>
        <taxon>Propionibacteriales</taxon>
        <taxon>Nocardioidaceae</taxon>
        <taxon>Nocardioides</taxon>
    </lineage>
</organism>
<keyword evidence="2" id="KW-0732">Signal</keyword>
<dbReference type="AlphaFoldDB" id="A0A5B1M974"/>
<accession>A0A5B1M974</accession>
<name>A0A5B1M974_9ACTN</name>
<comment type="similarity">
    <text evidence="1">Belongs to the peptidase S33 family.</text>
</comment>
<dbReference type="PANTHER" id="PTHR43248:SF29">
    <property type="entry name" value="TRIPEPTIDYL AMINOPEPTIDASE"/>
    <property type="match status" value="1"/>
</dbReference>
<evidence type="ECO:0000313" key="6">
    <source>
        <dbReference type="EMBL" id="KAA1428497.1"/>
    </source>
</evidence>
<dbReference type="PANTHER" id="PTHR43248">
    <property type="entry name" value="2-SUCCINYL-6-HYDROXY-2,4-CYCLOHEXADIENE-1-CARBOXYLATE SYNTHASE"/>
    <property type="match status" value="1"/>
</dbReference>
<dbReference type="EMBL" id="VUJW01000002">
    <property type="protein sequence ID" value="KAA1428497.1"/>
    <property type="molecule type" value="Genomic_DNA"/>
</dbReference>
<feature type="region of interest" description="Disordered" evidence="4">
    <location>
        <begin position="1"/>
        <end position="27"/>
    </location>
</feature>
<gene>
    <name evidence="6" type="ORF">F0U47_04650</name>
</gene>
<evidence type="ECO:0000256" key="3">
    <source>
        <dbReference type="ARBA" id="ARBA00022801"/>
    </source>
</evidence>
<dbReference type="InterPro" id="IPR029058">
    <property type="entry name" value="AB_hydrolase_fold"/>
</dbReference>
<comment type="caution">
    <text evidence="6">The sequence shown here is derived from an EMBL/GenBank/DDBJ whole genome shotgun (WGS) entry which is preliminary data.</text>
</comment>
<evidence type="ECO:0000256" key="2">
    <source>
        <dbReference type="ARBA" id="ARBA00022729"/>
    </source>
</evidence>
<protein>
    <submittedName>
        <fullName evidence="6">Alpha/beta hydrolase</fullName>
    </submittedName>
</protein>
<dbReference type="Pfam" id="PF08386">
    <property type="entry name" value="Abhydrolase_4"/>
    <property type="match status" value="1"/>
</dbReference>
<dbReference type="InterPro" id="IPR051601">
    <property type="entry name" value="Serine_prot/Carboxylest_S33"/>
</dbReference>
<dbReference type="SUPFAM" id="SSF53474">
    <property type="entry name" value="alpha/beta-Hydrolases"/>
    <property type="match status" value="1"/>
</dbReference>
<keyword evidence="7" id="KW-1185">Reference proteome</keyword>
<dbReference type="GO" id="GO:0016787">
    <property type="term" value="F:hydrolase activity"/>
    <property type="evidence" value="ECO:0007669"/>
    <property type="project" value="UniProtKB-KW"/>
</dbReference>
<dbReference type="Gene3D" id="3.40.50.1820">
    <property type="entry name" value="alpha/beta hydrolase"/>
    <property type="match status" value="1"/>
</dbReference>
<evidence type="ECO:0000313" key="7">
    <source>
        <dbReference type="Proteomes" id="UP000324351"/>
    </source>
</evidence>
<dbReference type="InterPro" id="IPR013595">
    <property type="entry name" value="Pept_S33_TAP-like_C"/>
</dbReference>
<dbReference type="Proteomes" id="UP000324351">
    <property type="component" value="Unassembled WGS sequence"/>
</dbReference>
<sequence length="417" mass="44654">MAPATGDRIGSLVVNPGGPGAPGTSVAEDADSYFADELRQRYDIVGFDPRGTGDSSPVDCLTDSDLDAYIAADPDPDDSGEVEEVVENQEEFWTGCEQKSGDLASHVSTIEVARDMDVLRAVLGERKLPYFGFSYGTRLGATYAELFPDNVGRFVLDGAVDPSLPTLEGSLSQAEGFETALRAYLENCVDSGDCFLGSSVDEGLTTISDLLADIDDEPLPTDQERDLTIGNAFYGLVTPLYSEDNWPYLDLGLEEALDGDGSTLLLLSDFYGSREGGEYVDNSLEAISVINCLDDPWSVSAEEVPDYFDEFEDASPTFGRVFAWSLVTCHGTPFETSEPEIEIDGSGAAPIVVIGTTRDPATPYHEAVAMAEQLDSGVLLSREGDGHTAYNRGNDCIDDAVHAYLIEGTAPADGKEC</sequence>
<feature type="domain" description="Peptidase S33 tripeptidyl aminopeptidase-like C-terminal" evidence="5">
    <location>
        <begin position="315"/>
        <end position="417"/>
    </location>
</feature>